<evidence type="ECO:0000313" key="10">
    <source>
        <dbReference type="Proteomes" id="UP000485058"/>
    </source>
</evidence>
<evidence type="ECO:0000256" key="5">
    <source>
        <dbReference type="ARBA" id="ARBA00022723"/>
    </source>
</evidence>
<proteinExistence type="inferred from homology"/>
<dbReference type="PANTHER" id="PTHR22930">
    <property type="match status" value="1"/>
</dbReference>
<dbReference type="PANTHER" id="PTHR22930:SF85">
    <property type="entry name" value="GH03217P-RELATED"/>
    <property type="match status" value="1"/>
</dbReference>
<comment type="caution">
    <text evidence="9">The sequence shown here is derived from an EMBL/GenBank/DDBJ whole genome shotgun (WGS) entry which is preliminary data.</text>
</comment>
<feature type="domain" description="DDE Tnp4" evidence="8">
    <location>
        <begin position="220"/>
        <end position="386"/>
    </location>
</feature>
<dbReference type="Proteomes" id="UP000485058">
    <property type="component" value="Unassembled WGS sequence"/>
</dbReference>
<keyword evidence="7" id="KW-0539">Nucleus</keyword>
<evidence type="ECO:0000256" key="3">
    <source>
        <dbReference type="ARBA" id="ARBA00006958"/>
    </source>
</evidence>
<dbReference type="AlphaFoldDB" id="A0A699ZFR1"/>
<keyword evidence="6" id="KW-0378">Hydrolase</keyword>
<dbReference type="InterPro" id="IPR045249">
    <property type="entry name" value="HARBI1-like"/>
</dbReference>
<keyword evidence="4" id="KW-0540">Nuclease</keyword>
<evidence type="ECO:0000256" key="2">
    <source>
        <dbReference type="ARBA" id="ARBA00004123"/>
    </source>
</evidence>
<dbReference type="GO" id="GO:0005634">
    <property type="term" value="C:nucleus"/>
    <property type="evidence" value="ECO:0007669"/>
    <property type="project" value="UniProtKB-SubCell"/>
</dbReference>
<keyword evidence="5" id="KW-0479">Metal-binding</keyword>
<dbReference type="InterPro" id="IPR027806">
    <property type="entry name" value="HARBI1_dom"/>
</dbReference>
<sequence>SSRSVGATVVLARPARTVRPVDSCLASQPRQMDALLGFAAGWNAGWNDGDSDDEELIAVLRWREVVNISLLTYLMIVRGAAMGCFYEHVMEPHWSDEEFRKAVRLSRASFMWLRDELAPHLTKETTPFKRGLVAGQRLAMALWYLASGGTLQSVAHIMNCGITTVWEAVHDVCNAIVENLRHIIRMPNTREQLRHNAEGFFEMSARVAGPGGIPQIFGVVDGTHVAVEHKGGDRRLFNRKGYCSLNVQGVCDASARWIDVQVGNAGSMHDARAFHESDLYNNMRHGPLGPLLWSSVEDVGGVVMPYSILADSAYMCETFVLPCYKQTPAEGHFGREAFNSKASQARITVERAFGYTKQRWRVLLKRTELSLGYVTNVILACFILHNVCEESIYM</sequence>
<gene>
    <name evidence="9" type="ORF">HaLaN_10473</name>
</gene>
<evidence type="ECO:0000256" key="1">
    <source>
        <dbReference type="ARBA" id="ARBA00001968"/>
    </source>
</evidence>
<comment type="similarity">
    <text evidence="3">Belongs to the HARBI1 family.</text>
</comment>
<evidence type="ECO:0000256" key="6">
    <source>
        <dbReference type="ARBA" id="ARBA00022801"/>
    </source>
</evidence>
<dbReference type="EMBL" id="BLLF01000724">
    <property type="protein sequence ID" value="GFH14422.1"/>
    <property type="molecule type" value="Genomic_DNA"/>
</dbReference>
<dbReference type="Pfam" id="PF13359">
    <property type="entry name" value="DDE_Tnp_4"/>
    <property type="match status" value="1"/>
</dbReference>
<feature type="non-terminal residue" evidence="9">
    <location>
        <position position="394"/>
    </location>
</feature>
<accession>A0A699ZFR1</accession>
<comment type="cofactor">
    <cofactor evidence="1">
        <name>a divalent metal cation</name>
        <dbReference type="ChEBI" id="CHEBI:60240"/>
    </cofactor>
</comment>
<keyword evidence="10" id="KW-1185">Reference proteome</keyword>
<dbReference type="GO" id="GO:0004518">
    <property type="term" value="F:nuclease activity"/>
    <property type="evidence" value="ECO:0007669"/>
    <property type="project" value="UniProtKB-KW"/>
</dbReference>
<evidence type="ECO:0000313" key="9">
    <source>
        <dbReference type="EMBL" id="GFH14422.1"/>
    </source>
</evidence>
<dbReference type="GO" id="GO:0046872">
    <property type="term" value="F:metal ion binding"/>
    <property type="evidence" value="ECO:0007669"/>
    <property type="project" value="UniProtKB-KW"/>
</dbReference>
<evidence type="ECO:0000256" key="4">
    <source>
        <dbReference type="ARBA" id="ARBA00022722"/>
    </source>
</evidence>
<evidence type="ECO:0000259" key="8">
    <source>
        <dbReference type="Pfam" id="PF13359"/>
    </source>
</evidence>
<dbReference type="GO" id="GO:0016787">
    <property type="term" value="F:hydrolase activity"/>
    <property type="evidence" value="ECO:0007669"/>
    <property type="project" value="UniProtKB-KW"/>
</dbReference>
<feature type="non-terminal residue" evidence="9">
    <location>
        <position position="1"/>
    </location>
</feature>
<comment type="subcellular location">
    <subcellularLocation>
        <location evidence="2">Nucleus</location>
    </subcellularLocation>
</comment>
<evidence type="ECO:0000256" key="7">
    <source>
        <dbReference type="ARBA" id="ARBA00023242"/>
    </source>
</evidence>
<organism evidence="9 10">
    <name type="scientific">Haematococcus lacustris</name>
    <name type="common">Green alga</name>
    <name type="synonym">Haematococcus pluvialis</name>
    <dbReference type="NCBI Taxonomy" id="44745"/>
    <lineage>
        <taxon>Eukaryota</taxon>
        <taxon>Viridiplantae</taxon>
        <taxon>Chlorophyta</taxon>
        <taxon>core chlorophytes</taxon>
        <taxon>Chlorophyceae</taxon>
        <taxon>CS clade</taxon>
        <taxon>Chlamydomonadales</taxon>
        <taxon>Haematococcaceae</taxon>
        <taxon>Haematococcus</taxon>
    </lineage>
</organism>
<name>A0A699ZFR1_HAELA</name>
<protein>
    <submittedName>
        <fullName evidence="9">Nuclease HARBI1</fullName>
    </submittedName>
</protein>
<reference evidence="9 10" key="1">
    <citation type="submission" date="2020-02" db="EMBL/GenBank/DDBJ databases">
        <title>Draft genome sequence of Haematococcus lacustris strain NIES-144.</title>
        <authorList>
            <person name="Morimoto D."/>
            <person name="Nakagawa S."/>
            <person name="Yoshida T."/>
            <person name="Sawayama S."/>
        </authorList>
    </citation>
    <scope>NUCLEOTIDE SEQUENCE [LARGE SCALE GENOMIC DNA]</scope>
    <source>
        <strain evidence="9 10">NIES-144</strain>
    </source>
</reference>